<dbReference type="AlphaFoldDB" id="A0A1M3KY97"/>
<dbReference type="PRINTS" id="PR00081">
    <property type="entry name" value="GDHRDH"/>
</dbReference>
<dbReference type="Gene3D" id="3.40.50.720">
    <property type="entry name" value="NAD(P)-binding Rossmann-like Domain"/>
    <property type="match status" value="1"/>
</dbReference>
<proteinExistence type="inferred from homology"/>
<dbReference type="InterPro" id="IPR002347">
    <property type="entry name" value="SDR_fam"/>
</dbReference>
<name>A0A1M3KY97_9BACT</name>
<comment type="caution">
    <text evidence="2">The sequence shown here is derived from an EMBL/GenBank/DDBJ whole genome shotgun (WGS) entry which is preliminary data.</text>
</comment>
<dbReference type="PANTHER" id="PTHR42879:SF6">
    <property type="entry name" value="NADPH-DEPENDENT REDUCTASE BACG"/>
    <property type="match status" value="1"/>
</dbReference>
<dbReference type="PANTHER" id="PTHR42879">
    <property type="entry name" value="3-OXOACYL-(ACYL-CARRIER-PROTEIN) REDUCTASE"/>
    <property type="match status" value="1"/>
</dbReference>
<dbReference type="STRING" id="1895771.BGO89_11220"/>
<dbReference type="Pfam" id="PF13561">
    <property type="entry name" value="adh_short_C2"/>
    <property type="match status" value="1"/>
</dbReference>
<evidence type="ECO:0000313" key="3">
    <source>
        <dbReference type="Proteomes" id="UP000184233"/>
    </source>
</evidence>
<comment type="similarity">
    <text evidence="1">Belongs to the short-chain dehydrogenases/reductases (SDR) family.</text>
</comment>
<evidence type="ECO:0000256" key="1">
    <source>
        <dbReference type="ARBA" id="ARBA00006484"/>
    </source>
</evidence>
<dbReference type="Proteomes" id="UP000184233">
    <property type="component" value="Unassembled WGS sequence"/>
</dbReference>
<dbReference type="SUPFAM" id="SSF51735">
    <property type="entry name" value="NAD(P)-binding Rossmann-fold domains"/>
    <property type="match status" value="1"/>
</dbReference>
<sequence>MPLTGYRALVCGASKGIGRASAERLAQLGASVTTLARTESALADVIATLDTSKGQVHSMVVADVTRPDELVHSVQNHVDNVGAIHICVNNTAGPAGGKLIDAKPEQLLEAFSNHILIAHRLTSVLVPGMKAAGYGRIVNIISTSVKQPIEGLGVSNTIRGAMASWSKTLATELAPYGITVTNVLPGATETERLTQIIDRKAEGARIAVDDVRQEMLDEIPAGRFARPEEIANAVGFLALPMSGYITGTSILVDGGRTRALS</sequence>
<dbReference type="EMBL" id="MKVH01000024">
    <property type="protein sequence ID" value="OJX57367.1"/>
    <property type="molecule type" value="Genomic_DNA"/>
</dbReference>
<protein>
    <submittedName>
        <fullName evidence="2">Short-chain dehydrogenase</fullName>
    </submittedName>
</protein>
<reference evidence="2 3" key="1">
    <citation type="submission" date="2016-09" db="EMBL/GenBank/DDBJ databases">
        <title>Genome-resolved meta-omics ties microbial dynamics to process performance in biotechnology for thiocyanate degradation.</title>
        <authorList>
            <person name="Kantor R.S."/>
            <person name="Huddy R.J."/>
            <person name="Iyer R."/>
            <person name="Thomas B.C."/>
            <person name="Brown C.T."/>
            <person name="Anantharaman K."/>
            <person name="Tringe S."/>
            <person name="Hettich R.L."/>
            <person name="Harrison S.T."/>
            <person name="Banfield J.F."/>
        </authorList>
    </citation>
    <scope>NUCLEOTIDE SEQUENCE [LARGE SCALE GENOMIC DNA]</scope>
    <source>
        <strain evidence="2">59-99</strain>
    </source>
</reference>
<gene>
    <name evidence="2" type="ORF">BGO89_11220</name>
</gene>
<dbReference type="InterPro" id="IPR036291">
    <property type="entry name" value="NAD(P)-bd_dom_sf"/>
</dbReference>
<accession>A0A1M3KY97</accession>
<dbReference type="InterPro" id="IPR050259">
    <property type="entry name" value="SDR"/>
</dbReference>
<evidence type="ECO:0000313" key="2">
    <source>
        <dbReference type="EMBL" id="OJX57367.1"/>
    </source>
</evidence>
<organism evidence="2 3">
    <name type="scientific">Candidatus Kapaibacterium thiocyanatum</name>
    <dbReference type="NCBI Taxonomy" id="1895771"/>
    <lineage>
        <taxon>Bacteria</taxon>
        <taxon>Pseudomonadati</taxon>
        <taxon>Candidatus Kapaibacteriota</taxon>
        <taxon>Candidatus Kapaibacteriia</taxon>
        <taxon>Candidatus Kapaibacteriales</taxon>
        <taxon>Candidatus Kapaibacteriaceae</taxon>
        <taxon>Candidatus Kapaibacterium</taxon>
    </lineage>
</organism>